<comment type="similarity">
    <text evidence="2">Belongs to the glycosyl hydrolase 3 family.</text>
</comment>
<reference evidence="9" key="1">
    <citation type="journal article" date="2019" name="Int. J. Syst. Evol. Microbiol.">
        <title>The Global Catalogue of Microorganisms (GCM) 10K type strain sequencing project: providing services to taxonomists for standard genome sequencing and annotation.</title>
        <authorList>
            <consortium name="The Broad Institute Genomics Platform"/>
            <consortium name="The Broad Institute Genome Sequencing Center for Infectious Disease"/>
            <person name="Wu L."/>
            <person name="Ma J."/>
        </authorList>
    </citation>
    <scope>NUCLEOTIDE SEQUENCE [LARGE SCALE GENOMIC DNA]</scope>
    <source>
        <strain evidence="9">KCTC 52042</strain>
    </source>
</reference>
<sequence>MIFRIFLALLLIPGIVSCQDSKPETEEIISSQRLGQMIVVGFRGTELSEESSIYKDLTERNISGVVLFDRDVVTGNRSRNIADPSQLMQLTNRLIAVAPTSPIIAVDQEGGLVSRLKESKGFPKSVSAEYLGELDNEDSTRHYSRQMAQEFMVVSTNTNFAPVIDVNTNPDNPVIGKLERSFSSDPEKVAEHAGYVIDEYSKEGILSVLKHFPGHGSSTSDSHLGFTDVTNTWDESELIPYKKLFAEKEIHAVMTAHIFNANIDSLWPTTLSDKTINGLLRDSLGFEGVVFSDDMQMDAIRAEYGLETAIEKAINAGVDILIFGNNLVYEEDIAERAINIIQKLLAEGRVSKETVEASLARIDKLKEEVIAPLCTCMNFLNE</sequence>
<dbReference type="PANTHER" id="PTHR30480:SF13">
    <property type="entry name" value="BETA-HEXOSAMINIDASE"/>
    <property type="match status" value="1"/>
</dbReference>
<feature type="chain" id="PRO_5045615828" description="beta-N-acetylhexosaminidase" evidence="6">
    <location>
        <begin position="19"/>
        <end position="382"/>
    </location>
</feature>
<evidence type="ECO:0000256" key="3">
    <source>
        <dbReference type="ARBA" id="ARBA00012663"/>
    </source>
</evidence>
<dbReference type="InterPro" id="IPR001764">
    <property type="entry name" value="Glyco_hydro_3_N"/>
</dbReference>
<dbReference type="PROSITE" id="PS51257">
    <property type="entry name" value="PROKAR_LIPOPROTEIN"/>
    <property type="match status" value="1"/>
</dbReference>
<evidence type="ECO:0000256" key="5">
    <source>
        <dbReference type="ARBA" id="ARBA00023295"/>
    </source>
</evidence>
<dbReference type="GO" id="GO:0016798">
    <property type="term" value="F:hydrolase activity, acting on glycosyl bonds"/>
    <property type="evidence" value="ECO:0007669"/>
    <property type="project" value="UniProtKB-KW"/>
</dbReference>
<evidence type="ECO:0000256" key="4">
    <source>
        <dbReference type="ARBA" id="ARBA00022801"/>
    </source>
</evidence>
<dbReference type="InterPro" id="IPR036962">
    <property type="entry name" value="Glyco_hydro_3_N_sf"/>
</dbReference>
<dbReference type="SUPFAM" id="SSF51445">
    <property type="entry name" value="(Trans)glycosidases"/>
    <property type="match status" value="1"/>
</dbReference>
<gene>
    <name evidence="8" type="ORF">ACFSVN_10310</name>
</gene>
<organism evidence="8 9">
    <name type="scientific">Gracilimonas halophila</name>
    <dbReference type="NCBI Taxonomy" id="1834464"/>
    <lineage>
        <taxon>Bacteria</taxon>
        <taxon>Pseudomonadati</taxon>
        <taxon>Balneolota</taxon>
        <taxon>Balneolia</taxon>
        <taxon>Balneolales</taxon>
        <taxon>Balneolaceae</taxon>
        <taxon>Gracilimonas</taxon>
    </lineage>
</organism>
<accession>A0ABW5JL25</accession>
<dbReference type="EC" id="3.2.1.52" evidence="3"/>
<keyword evidence="9" id="KW-1185">Reference proteome</keyword>
<dbReference type="Pfam" id="PF00933">
    <property type="entry name" value="Glyco_hydro_3"/>
    <property type="match status" value="1"/>
</dbReference>
<dbReference type="RefSeq" id="WP_390302002.1">
    <property type="nucleotide sequence ID" value="NZ_JBHULI010000024.1"/>
</dbReference>
<dbReference type="InterPro" id="IPR050226">
    <property type="entry name" value="NagZ_Beta-hexosaminidase"/>
</dbReference>
<comment type="catalytic activity">
    <reaction evidence="1">
        <text>Hydrolysis of terminal non-reducing N-acetyl-D-hexosamine residues in N-acetyl-beta-D-hexosaminides.</text>
        <dbReference type="EC" id="3.2.1.52"/>
    </reaction>
</comment>
<keyword evidence="5 8" id="KW-0326">Glycosidase</keyword>
<evidence type="ECO:0000256" key="2">
    <source>
        <dbReference type="ARBA" id="ARBA00005336"/>
    </source>
</evidence>
<dbReference type="PANTHER" id="PTHR30480">
    <property type="entry name" value="BETA-HEXOSAMINIDASE-RELATED"/>
    <property type="match status" value="1"/>
</dbReference>
<feature type="signal peptide" evidence="6">
    <location>
        <begin position="1"/>
        <end position="18"/>
    </location>
</feature>
<name>A0ABW5JL25_9BACT</name>
<protein>
    <recommendedName>
        <fullName evidence="3">beta-N-acetylhexosaminidase</fullName>
        <ecNumber evidence="3">3.2.1.52</ecNumber>
    </recommendedName>
</protein>
<feature type="domain" description="Glycoside hydrolase family 3 N-terminal" evidence="7">
    <location>
        <begin position="32"/>
        <end position="364"/>
    </location>
</feature>
<evidence type="ECO:0000259" key="7">
    <source>
        <dbReference type="Pfam" id="PF00933"/>
    </source>
</evidence>
<dbReference type="Gene3D" id="3.20.20.300">
    <property type="entry name" value="Glycoside hydrolase, family 3, N-terminal domain"/>
    <property type="match status" value="1"/>
</dbReference>
<evidence type="ECO:0000256" key="1">
    <source>
        <dbReference type="ARBA" id="ARBA00001231"/>
    </source>
</evidence>
<dbReference type="EMBL" id="JBHULI010000024">
    <property type="protein sequence ID" value="MFD2532839.1"/>
    <property type="molecule type" value="Genomic_DNA"/>
</dbReference>
<evidence type="ECO:0000313" key="8">
    <source>
        <dbReference type="EMBL" id="MFD2532839.1"/>
    </source>
</evidence>
<comment type="caution">
    <text evidence="8">The sequence shown here is derived from an EMBL/GenBank/DDBJ whole genome shotgun (WGS) entry which is preliminary data.</text>
</comment>
<keyword evidence="4 8" id="KW-0378">Hydrolase</keyword>
<dbReference type="InterPro" id="IPR017853">
    <property type="entry name" value="GH"/>
</dbReference>
<evidence type="ECO:0000256" key="6">
    <source>
        <dbReference type="SAM" id="SignalP"/>
    </source>
</evidence>
<proteinExistence type="inferred from homology"/>
<evidence type="ECO:0000313" key="9">
    <source>
        <dbReference type="Proteomes" id="UP001597460"/>
    </source>
</evidence>
<keyword evidence="6" id="KW-0732">Signal</keyword>
<dbReference type="Proteomes" id="UP001597460">
    <property type="component" value="Unassembled WGS sequence"/>
</dbReference>